<feature type="transmembrane region" description="Helical" evidence="17">
    <location>
        <begin position="300"/>
        <end position="319"/>
    </location>
</feature>
<evidence type="ECO:0000256" key="1">
    <source>
        <dbReference type="ARBA" id="ARBA00003257"/>
    </source>
</evidence>
<feature type="transmembrane region" description="Helical" evidence="17">
    <location>
        <begin position="351"/>
        <end position="371"/>
    </location>
</feature>
<sequence length="413" mass="47438">MLEVLLSILFIAVLKNWMLVMNSMVVYFLIILFKFYDSGEYNLKLIMYLLSIWLVVMMMMSVDLSSKSLDLLMIFIILLFSLLLAFYSESMIGFYLGFEMSVFPVLLIIYGWGYQPDRLEAGFYMILYTVIFSLPFLVGIFYCYYMKTMNFFVYFMFMMAFFAKLPMFGFHFWLPRAHVEAPVFGSMILAGVMLKLGGYGIIKVCLSSGDMFYVYSNVIIMISILGGVYLSGNCFVQSDMKMLVAYSSVVHMSIVLSGLLTMTEMGINGSIYLMVGHGLCSSGLFCILGFTYNRTSTRSIYLNKGILILMPTCSLWWFLFCSSNLSFPPCLNMPGEILLFISILSWEKMTYVFMGLFGLISSMYSIYLFSFTQQGQNSIYFSFNNFTLSESLLMSLHWIPLNILILDLSMMNF</sequence>
<dbReference type="PRINTS" id="PR01437">
    <property type="entry name" value="NUOXDRDTASE4"/>
</dbReference>
<dbReference type="GO" id="GO:0048039">
    <property type="term" value="F:ubiquinone binding"/>
    <property type="evidence" value="ECO:0007669"/>
    <property type="project" value="TreeGrafter"/>
</dbReference>
<keyword evidence="9" id="KW-1278">Translocase</keyword>
<evidence type="ECO:0000256" key="7">
    <source>
        <dbReference type="ARBA" id="ARBA00022660"/>
    </source>
</evidence>
<evidence type="ECO:0000256" key="14">
    <source>
        <dbReference type="ARBA" id="ARBA00023128"/>
    </source>
</evidence>
<evidence type="ECO:0000259" key="18">
    <source>
        <dbReference type="Pfam" id="PF00361"/>
    </source>
</evidence>
<keyword evidence="12 17" id="KW-0520">NAD</keyword>
<comment type="function">
    <text evidence="1">Core subunit of the mitochondrial membrane respiratory chain NADH dehydrogenase (Complex I) that is believed to belong to the minimal assembly required for catalysis. Complex I functions in the transfer of electrons from NADH to the respiratory chain. The immediate electron acceptor for the enzyme is believed to be ubiquinone.</text>
</comment>
<evidence type="ECO:0000256" key="16">
    <source>
        <dbReference type="ARBA" id="ARBA00049551"/>
    </source>
</evidence>
<evidence type="ECO:0000256" key="4">
    <source>
        <dbReference type="ARBA" id="ARBA00012944"/>
    </source>
</evidence>
<organism evidence="19">
    <name type="scientific">Trioza anthrisci</name>
    <dbReference type="NCBI Taxonomy" id="2023874"/>
    <lineage>
        <taxon>Eukaryota</taxon>
        <taxon>Metazoa</taxon>
        <taxon>Ecdysozoa</taxon>
        <taxon>Arthropoda</taxon>
        <taxon>Hexapoda</taxon>
        <taxon>Insecta</taxon>
        <taxon>Pterygota</taxon>
        <taxon>Neoptera</taxon>
        <taxon>Paraneoptera</taxon>
        <taxon>Hemiptera</taxon>
        <taxon>Sternorrhyncha</taxon>
        <taxon>Psylloidea</taxon>
        <taxon>Triozidae</taxon>
        <taxon>Trioza</taxon>
    </lineage>
</organism>
<name>A0A344A2T1_9HEMI</name>
<dbReference type="GO" id="GO:0008137">
    <property type="term" value="F:NADH dehydrogenase (ubiquinone) activity"/>
    <property type="evidence" value="ECO:0007669"/>
    <property type="project" value="UniProtKB-UniRule"/>
</dbReference>
<feature type="transmembrane region" description="Helical" evidence="17">
    <location>
        <begin position="45"/>
        <end position="62"/>
    </location>
</feature>
<dbReference type="AlphaFoldDB" id="A0A344A2T1"/>
<dbReference type="PANTHER" id="PTHR43507">
    <property type="entry name" value="NADH-UBIQUINONE OXIDOREDUCTASE CHAIN 4"/>
    <property type="match status" value="1"/>
</dbReference>
<keyword evidence="8 17" id="KW-0812">Transmembrane</keyword>
<dbReference type="EMBL" id="MG989237">
    <property type="protein sequence ID" value="AWU49072.1"/>
    <property type="molecule type" value="Genomic_DNA"/>
</dbReference>
<keyword evidence="7 17" id="KW-0679">Respiratory chain</keyword>
<evidence type="ECO:0000256" key="15">
    <source>
        <dbReference type="ARBA" id="ARBA00023136"/>
    </source>
</evidence>
<dbReference type="PANTHER" id="PTHR43507:SF20">
    <property type="entry name" value="NADH-UBIQUINONE OXIDOREDUCTASE CHAIN 4"/>
    <property type="match status" value="1"/>
</dbReference>
<dbReference type="GO" id="GO:0015990">
    <property type="term" value="P:electron transport coupled proton transport"/>
    <property type="evidence" value="ECO:0007669"/>
    <property type="project" value="TreeGrafter"/>
</dbReference>
<dbReference type="InterPro" id="IPR001750">
    <property type="entry name" value="ND/Mrp_TM"/>
</dbReference>
<feature type="transmembrane region" description="Helical" evidence="17">
    <location>
        <begin position="212"/>
        <end position="231"/>
    </location>
</feature>
<dbReference type="EC" id="7.1.1.2" evidence="4 17"/>
<dbReference type="GO" id="GO:0003954">
    <property type="term" value="F:NADH dehydrogenase activity"/>
    <property type="evidence" value="ECO:0007669"/>
    <property type="project" value="TreeGrafter"/>
</dbReference>
<keyword evidence="14 17" id="KW-0496">Mitochondrion</keyword>
<feature type="domain" description="NADH:quinone oxidoreductase/Mrp antiporter transmembrane" evidence="18">
    <location>
        <begin position="88"/>
        <end position="358"/>
    </location>
</feature>
<evidence type="ECO:0000256" key="10">
    <source>
        <dbReference type="ARBA" id="ARBA00022982"/>
    </source>
</evidence>
<proteinExistence type="inferred from homology"/>
<evidence type="ECO:0000313" key="19">
    <source>
        <dbReference type="EMBL" id="AWU49072.1"/>
    </source>
</evidence>
<reference evidence="19" key="1">
    <citation type="submission" date="2018-02" db="EMBL/GenBank/DDBJ databases">
        <title>Resolving the psyllid tree of life: Phylogenomic analysis of the superfamily Psylloidea (Hemiptera).</title>
        <authorList>
            <person name="Percy D.M."/>
            <person name="Sveinsson S."/>
            <person name="Lemmon A.R."/>
            <person name="Lemmon E.M."/>
            <person name="Ouvrard D."/>
            <person name="Burckhardt D."/>
        </authorList>
    </citation>
    <scope>NUCLEOTIDE SEQUENCE</scope>
    <source>
        <strain evidence="19">DP2.idba.212_circ</strain>
    </source>
</reference>
<feature type="transmembrane region" description="Helical" evidence="17">
    <location>
        <begin position="125"/>
        <end position="145"/>
    </location>
</feature>
<dbReference type="Pfam" id="PF00361">
    <property type="entry name" value="Proton_antipo_M"/>
    <property type="match status" value="1"/>
</dbReference>
<keyword evidence="10 17" id="KW-0249">Electron transport</keyword>
<evidence type="ECO:0000256" key="9">
    <source>
        <dbReference type="ARBA" id="ARBA00022967"/>
    </source>
</evidence>
<dbReference type="GO" id="GO:0042773">
    <property type="term" value="P:ATP synthesis coupled electron transport"/>
    <property type="evidence" value="ECO:0007669"/>
    <property type="project" value="InterPro"/>
</dbReference>
<dbReference type="InterPro" id="IPR003918">
    <property type="entry name" value="NADH_UbQ_OxRdtase"/>
</dbReference>
<evidence type="ECO:0000256" key="6">
    <source>
        <dbReference type="ARBA" id="ARBA00022448"/>
    </source>
</evidence>
<keyword evidence="6 17" id="KW-0813">Transport</keyword>
<feature type="transmembrane region" description="Helical" evidence="17">
    <location>
        <begin position="94"/>
        <end position="113"/>
    </location>
</feature>
<keyword evidence="13 17" id="KW-0830">Ubiquinone</keyword>
<feature type="transmembrane region" description="Helical" evidence="17">
    <location>
        <begin position="152"/>
        <end position="174"/>
    </location>
</feature>
<comment type="catalytic activity">
    <reaction evidence="16 17">
        <text>a ubiquinone + NADH + 5 H(+)(in) = a ubiquinol + NAD(+) + 4 H(+)(out)</text>
        <dbReference type="Rhea" id="RHEA:29091"/>
        <dbReference type="Rhea" id="RHEA-COMP:9565"/>
        <dbReference type="Rhea" id="RHEA-COMP:9566"/>
        <dbReference type="ChEBI" id="CHEBI:15378"/>
        <dbReference type="ChEBI" id="CHEBI:16389"/>
        <dbReference type="ChEBI" id="CHEBI:17976"/>
        <dbReference type="ChEBI" id="CHEBI:57540"/>
        <dbReference type="ChEBI" id="CHEBI:57945"/>
        <dbReference type="EC" id="7.1.1.2"/>
    </reaction>
</comment>
<evidence type="ECO:0000256" key="3">
    <source>
        <dbReference type="ARBA" id="ARBA00009025"/>
    </source>
</evidence>
<comment type="subcellular location">
    <subcellularLocation>
        <location evidence="2 17">Mitochondrion membrane</location>
        <topology evidence="2 17">Multi-pass membrane protein</topology>
    </subcellularLocation>
</comment>
<evidence type="ECO:0000256" key="8">
    <source>
        <dbReference type="ARBA" id="ARBA00022692"/>
    </source>
</evidence>
<evidence type="ECO:0000256" key="13">
    <source>
        <dbReference type="ARBA" id="ARBA00023075"/>
    </source>
</evidence>
<evidence type="ECO:0000256" key="11">
    <source>
        <dbReference type="ARBA" id="ARBA00022989"/>
    </source>
</evidence>
<feature type="transmembrane region" description="Helical" evidence="17">
    <location>
        <begin position="269"/>
        <end position="288"/>
    </location>
</feature>
<keyword evidence="15 17" id="KW-0472">Membrane</keyword>
<evidence type="ECO:0000256" key="5">
    <source>
        <dbReference type="ARBA" id="ARBA00021006"/>
    </source>
</evidence>
<evidence type="ECO:0000256" key="12">
    <source>
        <dbReference type="ARBA" id="ARBA00023027"/>
    </source>
</evidence>
<geneLocation type="mitochondrion" evidence="19"/>
<accession>A0A344A2T1</accession>
<comment type="function">
    <text evidence="17">Core subunit of the mitochondrial membrane respiratory chain NADH dehydrogenase (Complex I) which catalyzes electron transfer from NADH through the respiratory chain, using ubiquinone as an electron acceptor. Essential for the catalytic activity and assembly of complex I.</text>
</comment>
<feature type="transmembrane region" description="Helical" evidence="17">
    <location>
        <begin position="68"/>
        <end position="87"/>
    </location>
</feature>
<gene>
    <name evidence="19" type="primary">nad4</name>
</gene>
<evidence type="ECO:0000256" key="2">
    <source>
        <dbReference type="ARBA" id="ARBA00004225"/>
    </source>
</evidence>
<evidence type="ECO:0000256" key="17">
    <source>
        <dbReference type="RuleBase" id="RU003297"/>
    </source>
</evidence>
<protein>
    <recommendedName>
        <fullName evidence="5 17">NADH-ubiquinone oxidoreductase chain 4</fullName>
        <ecNumber evidence="4 17">7.1.1.2</ecNumber>
    </recommendedName>
</protein>
<feature type="transmembrane region" description="Helical" evidence="17">
    <location>
        <begin position="6"/>
        <end position="33"/>
    </location>
</feature>
<comment type="similarity">
    <text evidence="3 17">Belongs to the complex I subunit 4 family.</text>
</comment>
<keyword evidence="11 17" id="KW-1133">Transmembrane helix</keyword>
<dbReference type="GO" id="GO:0031966">
    <property type="term" value="C:mitochondrial membrane"/>
    <property type="evidence" value="ECO:0007669"/>
    <property type="project" value="UniProtKB-SubCell"/>
</dbReference>